<reference evidence="3" key="1">
    <citation type="submission" date="2025-08" db="UniProtKB">
        <authorList>
            <consortium name="RefSeq"/>
        </authorList>
    </citation>
    <scope>IDENTIFICATION</scope>
    <source>
        <tissue evidence="3">Fruit stalk</tissue>
    </source>
</reference>
<dbReference type="GeneID" id="111317845"/>
<keyword evidence="1" id="KW-1133">Transmembrane helix</keyword>
<evidence type="ECO:0000256" key="1">
    <source>
        <dbReference type="SAM" id="Phobius"/>
    </source>
</evidence>
<gene>
    <name evidence="3" type="primary">LOC111317845</name>
</gene>
<keyword evidence="2" id="KW-1185">Reference proteome</keyword>
<dbReference type="KEGG" id="dzi:111317845"/>
<evidence type="ECO:0000313" key="3">
    <source>
        <dbReference type="RefSeq" id="XP_022776053.1"/>
    </source>
</evidence>
<dbReference type="RefSeq" id="XP_022776053.1">
    <property type="nucleotide sequence ID" value="XM_022920318.1"/>
</dbReference>
<keyword evidence="1" id="KW-0812">Transmembrane</keyword>
<sequence length="121" mass="13998">MPFFPFHLPLSPPSDASNPIPPARISTSLSHSLCIFFYQLWRKLDFDCGFQARNTLLRIPGHPVDACHFKLIIPGLIDQLNSMKKMTLPNLLTQHLQVIVYVSNYVTVFMTPYITFRKRYT</sequence>
<accession>A0A6P6BG18</accession>
<proteinExistence type="predicted"/>
<keyword evidence="1" id="KW-0472">Membrane</keyword>
<dbReference type="Proteomes" id="UP000515121">
    <property type="component" value="Unplaced"/>
</dbReference>
<name>A0A6P6BG18_DURZI</name>
<organism evidence="2 3">
    <name type="scientific">Durio zibethinus</name>
    <name type="common">Durian</name>
    <dbReference type="NCBI Taxonomy" id="66656"/>
    <lineage>
        <taxon>Eukaryota</taxon>
        <taxon>Viridiplantae</taxon>
        <taxon>Streptophyta</taxon>
        <taxon>Embryophyta</taxon>
        <taxon>Tracheophyta</taxon>
        <taxon>Spermatophyta</taxon>
        <taxon>Magnoliopsida</taxon>
        <taxon>eudicotyledons</taxon>
        <taxon>Gunneridae</taxon>
        <taxon>Pentapetalae</taxon>
        <taxon>rosids</taxon>
        <taxon>malvids</taxon>
        <taxon>Malvales</taxon>
        <taxon>Malvaceae</taxon>
        <taxon>Helicteroideae</taxon>
        <taxon>Durio</taxon>
    </lineage>
</organism>
<feature type="transmembrane region" description="Helical" evidence="1">
    <location>
        <begin position="98"/>
        <end position="116"/>
    </location>
</feature>
<dbReference type="AlphaFoldDB" id="A0A6P6BG18"/>
<evidence type="ECO:0000313" key="2">
    <source>
        <dbReference type="Proteomes" id="UP000515121"/>
    </source>
</evidence>
<protein>
    <submittedName>
        <fullName evidence="3">Uncharacterized protein LOC111317845</fullName>
    </submittedName>
</protein>